<proteinExistence type="predicted"/>
<evidence type="ECO:0000256" key="1">
    <source>
        <dbReference type="SAM" id="MobiDB-lite"/>
    </source>
</evidence>
<reference evidence="3 4" key="1">
    <citation type="submission" date="2016-10" db="EMBL/GenBank/DDBJ databases">
        <authorList>
            <person name="de Groot N.N."/>
        </authorList>
    </citation>
    <scope>NUCLEOTIDE SEQUENCE [LARGE SCALE GENOMIC DNA]</scope>
    <source>
        <strain evidence="3 4">JCM 11308</strain>
    </source>
</reference>
<keyword evidence="2" id="KW-0732">Signal</keyword>
<evidence type="ECO:0000256" key="2">
    <source>
        <dbReference type="SAM" id="SignalP"/>
    </source>
</evidence>
<feature type="signal peptide" evidence="2">
    <location>
        <begin position="1"/>
        <end position="37"/>
    </location>
</feature>
<name>A0A1G6N695_9NOCA</name>
<gene>
    <name evidence="3" type="ORF">SAMN05444580_101421</name>
</gene>
<dbReference type="RefSeq" id="WP_072845465.1">
    <property type="nucleotide sequence ID" value="NZ_FNAB01000001.1"/>
</dbReference>
<dbReference type="EMBL" id="FNAB01000001">
    <property type="protein sequence ID" value="SDC62645.1"/>
    <property type="molecule type" value="Genomic_DNA"/>
</dbReference>
<dbReference type="Proteomes" id="UP000199417">
    <property type="component" value="Unassembled WGS sequence"/>
</dbReference>
<organism evidence="3 4">
    <name type="scientific">Rhodococcus tukisamuensis</name>
    <dbReference type="NCBI Taxonomy" id="168276"/>
    <lineage>
        <taxon>Bacteria</taxon>
        <taxon>Bacillati</taxon>
        <taxon>Actinomycetota</taxon>
        <taxon>Actinomycetes</taxon>
        <taxon>Mycobacteriales</taxon>
        <taxon>Nocardiaceae</taxon>
        <taxon>Rhodococcus</taxon>
    </lineage>
</organism>
<dbReference type="AlphaFoldDB" id="A0A1G6N695"/>
<feature type="region of interest" description="Disordered" evidence="1">
    <location>
        <begin position="37"/>
        <end position="100"/>
    </location>
</feature>
<evidence type="ECO:0000313" key="3">
    <source>
        <dbReference type="EMBL" id="SDC62645.1"/>
    </source>
</evidence>
<accession>A0A1G6N695</accession>
<protein>
    <recommendedName>
        <fullName evidence="5">Secreted protein</fullName>
    </recommendedName>
</protein>
<evidence type="ECO:0000313" key="4">
    <source>
        <dbReference type="Proteomes" id="UP000199417"/>
    </source>
</evidence>
<sequence>MITSHGARRPARLLTQAALVGLLAVVPITTAAAPAFAADRGDGFDHSPPGYGPQYDYNRPYLFPDEGTGNGPDSLPPETTCPYPERSPGWWQNCAPSDGY</sequence>
<evidence type="ECO:0008006" key="5">
    <source>
        <dbReference type="Google" id="ProtNLM"/>
    </source>
</evidence>
<feature type="chain" id="PRO_5011677836" description="Secreted protein" evidence="2">
    <location>
        <begin position="38"/>
        <end position="100"/>
    </location>
</feature>
<keyword evidence="4" id="KW-1185">Reference proteome</keyword>